<dbReference type="Pfam" id="PF00155">
    <property type="entry name" value="Aminotran_1_2"/>
    <property type="match status" value="1"/>
</dbReference>
<keyword evidence="3" id="KW-0808">Transferase</keyword>
<comment type="caution">
    <text evidence="8">The sequence shown here is derived from an EMBL/GenBank/DDBJ whole genome shotgun (WGS) entry which is preliminary data.</text>
</comment>
<organism evidence="8 9">
    <name type="scientific">Streptomyces rishiriensis</name>
    <dbReference type="NCBI Taxonomy" id="68264"/>
    <lineage>
        <taxon>Bacteria</taxon>
        <taxon>Bacillati</taxon>
        <taxon>Actinomycetota</taxon>
        <taxon>Actinomycetes</taxon>
        <taxon>Kitasatosporales</taxon>
        <taxon>Streptomycetaceae</taxon>
        <taxon>Streptomyces</taxon>
    </lineage>
</organism>
<evidence type="ECO:0000256" key="4">
    <source>
        <dbReference type="ARBA" id="ARBA00022898"/>
    </source>
</evidence>
<dbReference type="Gene3D" id="3.40.640.10">
    <property type="entry name" value="Type I PLP-dependent aspartate aminotransferase-like (Major domain)"/>
    <property type="match status" value="1"/>
</dbReference>
<protein>
    <recommendedName>
        <fullName evidence="2">8-amino-7-oxononanoate synthase</fullName>
        <ecNumber evidence="2">2.3.1.47</ecNumber>
    </recommendedName>
</protein>
<reference evidence="8 9" key="1">
    <citation type="submission" date="2023-07" db="EMBL/GenBank/DDBJ databases">
        <title>Comparative genomics of wheat-associated soil bacteria to identify genetic determinants of phenazine resistance.</title>
        <authorList>
            <person name="Mouncey N."/>
        </authorList>
    </citation>
    <scope>NUCLEOTIDE SEQUENCE [LARGE SCALE GENOMIC DNA]</scope>
    <source>
        <strain evidence="8 9">B2I6</strain>
    </source>
</reference>
<sequence length="423" mass="44126">MEFGPAHSSMLDLVDRWQREGTYPLFPLITQAATTRARIGVPHARPGSDDTHGRPVTVFGSADYLGLARHPEVVEGALAATRRFGTGTYGTQAVGGYTRLHQELETAVADWSGRPAALLFPTGMQANLGVLATLAGPRDHVFADRFNHQSITMGVRLSGATLHVFRHNDPAHLAQLLRTAGPPDRSGRRLIVVDGLFSADGDLAPLAEIADLAERHDALLVVDEAHSAGTLGPQGRGAAELCGVLDRVDVVTGTFSKAFASTGGFVCADADVVTLLRHSADAYLLSLGLPPGTVGAALAALSVLAREGTERRRRLQDNARTLRTRLHAAGVGTAGSAAHVVVIPVGTMDRTAHVTRQLAERGLMVCPLFPPAVPIGGARLRLGVCAEHTEEDIGHAAALIAAALAETAPQAGPAGGTPVRGTA</sequence>
<dbReference type="InterPro" id="IPR015424">
    <property type="entry name" value="PyrdxlP-dep_Trfase"/>
</dbReference>
<dbReference type="InterPro" id="IPR015421">
    <property type="entry name" value="PyrdxlP-dep_Trfase_major"/>
</dbReference>
<comment type="catalytic activity">
    <reaction evidence="5">
        <text>6-carboxyhexanoyl-[ACP] + L-alanine + H(+) = (8S)-8-amino-7-oxononanoate + holo-[ACP] + CO2</text>
        <dbReference type="Rhea" id="RHEA:42288"/>
        <dbReference type="Rhea" id="RHEA-COMP:9685"/>
        <dbReference type="Rhea" id="RHEA-COMP:9955"/>
        <dbReference type="ChEBI" id="CHEBI:15378"/>
        <dbReference type="ChEBI" id="CHEBI:16526"/>
        <dbReference type="ChEBI" id="CHEBI:57972"/>
        <dbReference type="ChEBI" id="CHEBI:64479"/>
        <dbReference type="ChEBI" id="CHEBI:78846"/>
        <dbReference type="ChEBI" id="CHEBI:149468"/>
        <dbReference type="EC" id="2.3.1.47"/>
    </reaction>
</comment>
<dbReference type="SUPFAM" id="SSF53383">
    <property type="entry name" value="PLP-dependent transferases"/>
    <property type="match status" value="1"/>
</dbReference>
<keyword evidence="6" id="KW-0472">Membrane</keyword>
<evidence type="ECO:0000256" key="2">
    <source>
        <dbReference type="ARBA" id="ARBA00013187"/>
    </source>
</evidence>
<keyword evidence="6" id="KW-1133">Transmembrane helix</keyword>
<dbReference type="EC" id="2.3.1.47" evidence="2"/>
<dbReference type="EMBL" id="JAUSWV010000003">
    <property type="protein sequence ID" value="MDQ0585818.1"/>
    <property type="molecule type" value="Genomic_DNA"/>
</dbReference>
<dbReference type="RefSeq" id="WP_307167896.1">
    <property type="nucleotide sequence ID" value="NZ_JAUSWV010000003.1"/>
</dbReference>
<dbReference type="InterPro" id="IPR015422">
    <property type="entry name" value="PyrdxlP-dep_Trfase_small"/>
</dbReference>
<evidence type="ECO:0000256" key="5">
    <source>
        <dbReference type="ARBA" id="ARBA00047715"/>
    </source>
</evidence>
<evidence type="ECO:0000256" key="1">
    <source>
        <dbReference type="ARBA" id="ARBA00001933"/>
    </source>
</evidence>
<evidence type="ECO:0000256" key="3">
    <source>
        <dbReference type="ARBA" id="ARBA00022679"/>
    </source>
</evidence>
<evidence type="ECO:0000313" key="8">
    <source>
        <dbReference type="EMBL" id="MDQ0585818.1"/>
    </source>
</evidence>
<keyword evidence="9" id="KW-1185">Reference proteome</keyword>
<dbReference type="InterPro" id="IPR050087">
    <property type="entry name" value="AON_synthase_class-II"/>
</dbReference>
<gene>
    <name evidence="8" type="ORF">QF030_008086</name>
</gene>
<evidence type="ECO:0000313" key="9">
    <source>
        <dbReference type="Proteomes" id="UP001230654"/>
    </source>
</evidence>
<keyword evidence="6" id="KW-0812">Transmembrane</keyword>
<evidence type="ECO:0000256" key="6">
    <source>
        <dbReference type="SAM" id="Phobius"/>
    </source>
</evidence>
<accession>A0ABU0P4E3</accession>
<dbReference type="Gene3D" id="3.90.1150.10">
    <property type="entry name" value="Aspartate Aminotransferase, domain 1"/>
    <property type="match status" value="1"/>
</dbReference>
<dbReference type="InterPro" id="IPR004839">
    <property type="entry name" value="Aminotransferase_I/II_large"/>
</dbReference>
<comment type="cofactor">
    <cofactor evidence="1">
        <name>pyridoxal 5'-phosphate</name>
        <dbReference type="ChEBI" id="CHEBI:597326"/>
    </cofactor>
</comment>
<dbReference type="Proteomes" id="UP001230654">
    <property type="component" value="Unassembled WGS sequence"/>
</dbReference>
<evidence type="ECO:0000259" key="7">
    <source>
        <dbReference type="Pfam" id="PF00155"/>
    </source>
</evidence>
<dbReference type="PANTHER" id="PTHR13693:SF100">
    <property type="entry name" value="8-AMINO-7-OXONONANOATE SYNTHASE"/>
    <property type="match status" value="1"/>
</dbReference>
<name>A0ABU0P4E3_STRRH</name>
<feature type="domain" description="Aminotransferase class I/classII large" evidence="7">
    <location>
        <begin position="56"/>
        <end position="398"/>
    </location>
</feature>
<dbReference type="PANTHER" id="PTHR13693">
    <property type="entry name" value="CLASS II AMINOTRANSFERASE/8-AMINO-7-OXONONANOATE SYNTHASE"/>
    <property type="match status" value="1"/>
</dbReference>
<feature type="transmembrane region" description="Helical" evidence="6">
    <location>
        <begin position="282"/>
        <end position="305"/>
    </location>
</feature>
<keyword evidence="4" id="KW-0663">Pyridoxal phosphate</keyword>
<proteinExistence type="predicted"/>